<organism evidence="1 2">
    <name type="scientific">Plasmodium ovale curtisi</name>
    <dbReference type="NCBI Taxonomy" id="864141"/>
    <lineage>
        <taxon>Eukaryota</taxon>
        <taxon>Sar</taxon>
        <taxon>Alveolata</taxon>
        <taxon>Apicomplexa</taxon>
        <taxon>Aconoidasida</taxon>
        <taxon>Haemosporida</taxon>
        <taxon>Plasmodiidae</taxon>
        <taxon>Plasmodium</taxon>
        <taxon>Plasmodium (Plasmodium)</taxon>
    </lineage>
</organism>
<dbReference type="AlphaFoldDB" id="A0A1A8VWX2"/>
<evidence type="ECO:0000313" key="2">
    <source>
        <dbReference type="Proteomes" id="UP000078560"/>
    </source>
</evidence>
<proteinExistence type="predicted"/>
<name>A0A1A8VWX2_PLAOA</name>
<dbReference type="Proteomes" id="UP000078560">
    <property type="component" value="Unassembled WGS sequence"/>
</dbReference>
<reference evidence="2" key="1">
    <citation type="submission" date="2016-05" db="EMBL/GenBank/DDBJ databases">
        <authorList>
            <person name="Naeem Raeece"/>
        </authorList>
    </citation>
    <scope>NUCLEOTIDE SEQUENCE [LARGE SCALE GENOMIC DNA]</scope>
</reference>
<sequence length="262" mass="31327">MNYMKDYYSKCIHACTPEKYVIDQSEIEFSNTRKTNLSFKIFDLYYSTAGSFNIHDNRLYNFETRINNNVKLVEKQRNERNCTNVGSIKILENFFLNSERNRSHGTNEKCKEGRNEKLRYNHKKEVHNKKGINKRECIFIENAFHSVTTAEEETISHKTFLLEKKITLKKKKEKYIKKNHEKAIKMDVSTKREHNEKQQRGKSFKNEINLLIDEKEQFRGYIKVATFKTFKLFKTDYNLLYLRCGFCAGEDVRSVHKKEQIK</sequence>
<dbReference type="EMBL" id="FLQU01000387">
    <property type="protein sequence ID" value="SBS85005.1"/>
    <property type="molecule type" value="Genomic_DNA"/>
</dbReference>
<protein>
    <submittedName>
        <fullName evidence="1">Uncharacterized protein</fullName>
    </submittedName>
</protein>
<gene>
    <name evidence="1" type="ORF">POVCU2_0029150</name>
</gene>
<accession>A0A1A8VWX2</accession>
<evidence type="ECO:0000313" key="1">
    <source>
        <dbReference type="EMBL" id="SBS85005.1"/>
    </source>
</evidence>